<evidence type="ECO:0008006" key="3">
    <source>
        <dbReference type="Google" id="ProtNLM"/>
    </source>
</evidence>
<dbReference type="Pfam" id="PF04343">
    <property type="entry name" value="DUF488"/>
    <property type="match status" value="1"/>
</dbReference>
<accession>X1R844</accession>
<feature type="region of interest" description="Disordered" evidence="1">
    <location>
        <begin position="193"/>
        <end position="212"/>
    </location>
</feature>
<evidence type="ECO:0000256" key="1">
    <source>
        <dbReference type="SAM" id="MobiDB-lite"/>
    </source>
</evidence>
<evidence type="ECO:0000313" key="2">
    <source>
        <dbReference type="EMBL" id="GAI76723.1"/>
    </source>
</evidence>
<feature type="compositionally biased region" description="Polar residues" evidence="1">
    <location>
        <begin position="201"/>
        <end position="212"/>
    </location>
</feature>
<comment type="caution">
    <text evidence="2">The sequence shown here is derived from an EMBL/GenBank/DDBJ whole genome shotgun (WGS) entry which is preliminary data.</text>
</comment>
<dbReference type="PANTHER" id="PTHR39337:SF1">
    <property type="entry name" value="BLR5642 PROTEIN"/>
    <property type="match status" value="1"/>
</dbReference>
<reference evidence="2" key="1">
    <citation type="journal article" date="2014" name="Front. Microbiol.">
        <title>High frequency of phylogenetically diverse reductive dehalogenase-homologous genes in deep subseafloor sedimentary metagenomes.</title>
        <authorList>
            <person name="Kawai M."/>
            <person name="Futagami T."/>
            <person name="Toyoda A."/>
            <person name="Takaki Y."/>
            <person name="Nishi S."/>
            <person name="Hori S."/>
            <person name="Arai W."/>
            <person name="Tsubouchi T."/>
            <person name="Morono Y."/>
            <person name="Uchiyama I."/>
            <person name="Ito T."/>
            <person name="Fujiyama A."/>
            <person name="Inagaki F."/>
            <person name="Takami H."/>
        </authorList>
    </citation>
    <scope>NUCLEOTIDE SEQUENCE</scope>
    <source>
        <strain evidence="2">Expedition CK06-06</strain>
    </source>
</reference>
<dbReference type="EMBL" id="BARW01005214">
    <property type="protein sequence ID" value="GAI76723.1"/>
    <property type="molecule type" value="Genomic_DNA"/>
</dbReference>
<sequence>MTEEKCNILYTIGHSNHKVDDFIHLLRQHGVTCVADVRSTPYSRYCPQFNQESLVLALQTADIEYMYLGGRLGASPSNAHCHNGNHLNLESVAQTEEFKSGLGRLIEAASQYRLALMCAEKEPLECHRCILICRHLKGCNLCIKHILADGSLEDHEDSERRLIKMLKIEPTLFEPTKTDADFIQQAYDRQARKISHDSESEASTTTPDTVKH</sequence>
<protein>
    <recommendedName>
        <fullName evidence="3">DUF488 domain-containing protein</fullName>
    </recommendedName>
</protein>
<name>X1R844_9ZZZZ</name>
<dbReference type="AlphaFoldDB" id="X1R844"/>
<gene>
    <name evidence="2" type="ORF">S12H4_11548</name>
</gene>
<dbReference type="PANTHER" id="PTHR39337">
    <property type="entry name" value="BLR5642 PROTEIN"/>
    <property type="match status" value="1"/>
</dbReference>
<proteinExistence type="predicted"/>
<organism evidence="2">
    <name type="scientific">marine sediment metagenome</name>
    <dbReference type="NCBI Taxonomy" id="412755"/>
    <lineage>
        <taxon>unclassified sequences</taxon>
        <taxon>metagenomes</taxon>
        <taxon>ecological metagenomes</taxon>
    </lineage>
</organism>
<dbReference type="InterPro" id="IPR007438">
    <property type="entry name" value="DUF488"/>
</dbReference>